<dbReference type="InterPro" id="IPR009057">
    <property type="entry name" value="Homeodomain-like_sf"/>
</dbReference>
<evidence type="ECO:0000256" key="3">
    <source>
        <dbReference type="ARBA" id="ARBA00023163"/>
    </source>
</evidence>
<feature type="DNA-binding region" description="H-T-H motif" evidence="4">
    <location>
        <begin position="37"/>
        <end position="56"/>
    </location>
</feature>
<dbReference type="InterPro" id="IPR050109">
    <property type="entry name" value="HTH-type_TetR-like_transc_reg"/>
</dbReference>
<keyword evidence="1" id="KW-0805">Transcription regulation</keyword>
<dbReference type="InterPro" id="IPR041347">
    <property type="entry name" value="MftR_C"/>
</dbReference>
<evidence type="ECO:0000259" key="5">
    <source>
        <dbReference type="PROSITE" id="PS50977"/>
    </source>
</evidence>
<dbReference type="RefSeq" id="WP_387978799.1">
    <property type="nucleotide sequence ID" value="NZ_JBHRWO010000020.1"/>
</dbReference>
<keyword evidence="2 4" id="KW-0238">DNA-binding</keyword>
<name>A0ABV7Q1T9_9ACTN</name>
<reference evidence="7" key="1">
    <citation type="journal article" date="2019" name="Int. J. Syst. Evol. Microbiol.">
        <title>The Global Catalogue of Microorganisms (GCM) 10K type strain sequencing project: providing services to taxonomists for standard genome sequencing and annotation.</title>
        <authorList>
            <consortium name="The Broad Institute Genomics Platform"/>
            <consortium name="The Broad Institute Genome Sequencing Center for Infectious Disease"/>
            <person name="Wu L."/>
            <person name="Ma J."/>
        </authorList>
    </citation>
    <scope>NUCLEOTIDE SEQUENCE [LARGE SCALE GENOMIC DNA]</scope>
    <source>
        <strain evidence="7">CGMCC 4.7396</strain>
    </source>
</reference>
<evidence type="ECO:0000313" key="6">
    <source>
        <dbReference type="EMBL" id="MFC3494766.1"/>
    </source>
</evidence>
<dbReference type="PANTHER" id="PTHR30055">
    <property type="entry name" value="HTH-TYPE TRANSCRIPTIONAL REGULATOR RUTR"/>
    <property type="match status" value="1"/>
</dbReference>
<dbReference type="Pfam" id="PF00440">
    <property type="entry name" value="TetR_N"/>
    <property type="match status" value="1"/>
</dbReference>
<evidence type="ECO:0000313" key="7">
    <source>
        <dbReference type="Proteomes" id="UP001595712"/>
    </source>
</evidence>
<accession>A0ABV7Q1T9</accession>
<keyword evidence="3" id="KW-0804">Transcription</keyword>
<dbReference type="SUPFAM" id="SSF46689">
    <property type="entry name" value="Homeodomain-like"/>
    <property type="match status" value="1"/>
</dbReference>
<dbReference type="Pfam" id="PF17754">
    <property type="entry name" value="TetR_C_14"/>
    <property type="match status" value="1"/>
</dbReference>
<comment type="caution">
    <text evidence="6">The sequence shown here is derived from an EMBL/GenBank/DDBJ whole genome shotgun (WGS) entry which is preliminary data.</text>
</comment>
<keyword evidence="7" id="KW-1185">Reference proteome</keyword>
<dbReference type="Proteomes" id="UP001595712">
    <property type="component" value="Unassembled WGS sequence"/>
</dbReference>
<dbReference type="PANTHER" id="PTHR30055:SF238">
    <property type="entry name" value="MYCOFACTOCIN BIOSYNTHESIS TRANSCRIPTIONAL REGULATOR MFTR-RELATED"/>
    <property type="match status" value="1"/>
</dbReference>
<proteinExistence type="predicted"/>
<dbReference type="EMBL" id="JBHRWO010000020">
    <property type="protein sequence ID" value="MFC3494766.1"/>
    <property type="molecule type" value="Genomic_DNA"/>
</dbReference>
<evidence type="ECO:0000256" key="1">
    <source>
        <dbReference type="ARBA" id="ARBA00023015"/>
    </source>
</evidence>
<gene>
    <name evidence="6" type="ORF">ACFO8M_19955</name>
</gene>
<sequence length="205" mass="22739">MADQTGLRERKKAATKAALCEATLRLAVAKGGLDAVTADEIAAEVGVSTRTFHNYFPNKEAAFLHDFHETTAELLDQLRDRVRRQSAWHALRDACISMHIDERYDLTQMQCREELIRNSPELIKNQAGQFMELFAEALGIVAEATGTTPEDLYPRLVLGSALVAMKTSNEDWLANPRGRQLADVITAAFDQLEAGITRPTTTIHS</sequence>
<evidence type="ECO:0000256" key="2">
    <source>
        <dbReference type="ARBA" id="ARBA00023125"/>
    </source>
</evidence>
<organism evidence="6 7">
    <name type="scientific">Glycomyces rhizosphaerae</name>
    <dbReference type="NCBI Taxonomy" id="2054422"/>
    <lineage>
        <taxon>Bacteria</taxon>
        <taxon>Bacillati</taxon>
        <taxon>Actinomycetota</taxon>
        <taxon>Actinomycetes</taxon>
        <taxon>Glycomycetales</taxon>
        <taxon>Glycomycetaceae</taxon>
        <taxon>Glycomyces</taxon>
    </lineage>
</organism>
<dbReference type="Gene3D" id="1.10.357.10">
    <property type="entry name" value="Tetracycline Repressor, domain 2"/>
    <property type="match status" value="1"/>
</dbReference>
<feature type="domain" description="HTH tetR-type" evidence="5">
    <location>
        <begin position="13"/>
        <end position="74"/>
    </location>
</feature>
<dbReference type="PROSITE" id="PS50977">
    <property type="entry name" value="HTH_TETR_2"/>
    <property type="match status" value="1"/>
</dbReference>
<dbReference type="Gene3D" id="1.10.10.60">
    <property type="entry name" value="Homeodomain-like"/>
    <property type="match status" value="1"/>
</dbReference>
<protein>
    <submittedName>
        <fullName evidence="6">TetR family transcriptional regulator</fullName>
    </submittedName>
</protein>
<evidence type="ECO:0000256" key="4">
    <source>
        <dbReference type="PROSITE-ProRule" id="PRU00335"/>
    </source>
</evidence>
<dbReference type="InterPro" id="IPR001647">
    <property type="entry name" value="HTH_TetR"/>
</dbReference>